<dbReference type="SUPFAM" id="SSF51735">
    <property type="entry name" value="NAD(P)-binding Rossmann-fold domains"/>
    <property type="match status" value="1"/>
</dbReference>
<dbReference type="InterPro" id="IPR049303">
    <property type="entry name" value="Glyco_hydro_109_C"/>
</dbReference>
<feature type="domain" description="Glycosyl hydrolase 109 C-terminal" evidence="7">
    <location>
        <begin position="136"/>
        <end position="195"/>
    </location>
</feature>
<keyword evidence="4" id="KW-0520">NAD</keyword>
<keyword evidence="5" id="KW-0326">Glycosidase</keyword>
<dbReference type="GO" id="GO:0016798">
    <property type="term" value="F:hydrolase activity, acting on glycosyl bonds"/>
    <property type="evidence" value="ECO:0007669"/>
    <property type="project" value="UniProtKB-KW"/>
</dbReference>
<accession>X1IR65</accession>
<dbReference type="EMBL" id="BARU01022731">
    <property type="protein sequence ID" value="GAH60018.1"/>
    <property type="molecule type" value="Genomic_DNA"/>
</dbReference>
<dbReference type="InterPro" id="IPR050463">
    <property type="entry name" value="Gfo/Idh/MocA_oxidrdct_glycsds"/>
</dbReference>
<evidence type="ECO:0000259" key="6">
    <source>
        <dbReference type="Pfam" id="PF01408"/>
    </source>
</evidence>
<dbReference type="InterPro" id="IPR000683">
    <property type="entry name" value="Gfo/Idh/MocA-like_OxRdtase_N"/>
</dbReference>
<dbReference type="Gene3D" id="3.30.360.10">
    <property type="entry name" value="Dihydrodipicolinate Reductase, domain 2"/>
    <property type="match status" value="1"/>
</dbReference>
<dbReference type="AlphaFoldDB" id="X1IR65"/>
<dbReference type="PANTHER" id="PTHR43818:SF1">
    <property type="entry name" value="GLYCOSYL HYDROLASE FAMILY 109 PROTEIN"/>
    <property type="match status" value="1"/>
</dbReference>
<evidence type="ECO:0000259" key="7">
    <source>
        <dbReference type="Pfam" id="PF21252"/>
    </source>
</evidence>
<evidence type="ECO:0000256" key="2">
    <source>
        <dbReference type="ARBA" id="ARBA00009329"/>
    </source>
</evidence>
<evidence type="ECO:0000256" key="3">
    <source>
        <dbReference type="ARBA" id="ARBA00022801"/>
    </source>
</evidence>
<name>X1IR65_9ZZZZ</name>
<evidence type="ECO:0000256" key="4">
    <source>
        <dbReference type="ARBA" id="ARBA00023027"/>
    </source>
</evidence>
<evidence type="ECO:0000256" key="5">
    <source>
        <dbReference type="ARBA" id="ARBA00023295"/>
    </source>
</evidence>
<proteinExistence type="inferred from homology"/>
<dbReference type="GO" id="GO:0000166">
    <property type="term" value="F:nucleotide binding"/>
    <property type="evidence" value="ECO:0007669"/>
    <property type="project" value="InterPro"/>
</dbReference>
<protein>
    <submittedName>
        <fullName evidence="8">Uncharacterized protein</fullName>
    </submittedName>
</protein>
<dbReference type="InterPro" id="IPR036291">
    <property type="entry name" value="NAD(P)-bd_dom_sf"/>
</dbReference>
<feature type="non-terminal residue" evidence="8">
    <location>
        <position position="211"/>
    </location>
</feature>
<keyword evidence="3" id="KW-0378">Hydrolase</keyword>
<dbReference type="Gene3D" id="3.40.50.720">
    <property type="entry name" value="NAD(P)-binding Rossmann-like Domain"/>
    <property type="match status" value="1"/>
</dbReference>
<sequence>MASDEIRIGVVGAAGRGGSFFRSLRALAGVRMTAACDVNGEGLAKAAEQWSIPQTFTDYEAMLDAGAADAVVIGTPMHFHAPQAVAALQRGVHVLSEVPAAVSLDECRRLVQAAAESSAIYMMAENYCYGIPNVIVREMTRAGLFGEMYYAEGHYLHELKAHNEVTRWRRKWQTGIDGNTYITHELGPLLQWLSPQRVTQVACAGAGYHYV</sequence>
<organism evidence="8">
    <name type="scientific">marine sediment metagenome</name>
    <dbReference type="NCBI Taxonomy" id="412755"/>
    <lineage>
        <taxon>unclassified sequences</taxon>
        <taxon>metagenomes</taxon>
        <taxon>ecological metagenomes</taxon>
    </lineage>
</organism>
<reference evidence="8" key="1">
    <citation type="journal article" date="2014" name="Front. Microbiol.">
        <title>High frequency of phylogenetically diverse reductive dehalogenase-homologous genes in deep subseafloor sedimentary metagenomes.</title>
        <authorList>
            <person name="Kawai M."/>
            <person name="Futagami T."/>
            <person name="Toyoda A."/>
            <person name="Takaki Y."/>
            <person name="Nishi S."/>
            <person name="Hori S."/>
            <person name="Arai W."/>
            <person name="Tsubouchi T."/>
            <person name="Morono Y."/>
            <person name="Uchiyama I."/>
            <person name="Ito T."/>
            <person name="Fujiyama A."/>
            <person name="Inagaki F."/>
            <person name="Takami H."/>
        </authorList>
    </citation>
    <scope>NUCLEOTIDE SEQUENCE</scope>
    <source>
        <strain evidence="8">Expedition CK06-06</strain>
    </source>
</reference>
<feature type="domain" description="Gfo/Idh/MocA-like oxidoreductase N-terminal" evidence="6">
    <location>
        <begin position="6"/>
        <end position="123"/>
    </location>
</feature>
<comment type="cofactor">
    <cofactor evidence="1">
        <name>NAD(+)</name>
        <dbReference type="ChEBI" id="CHEBI:57540"/>
    </cofactor>
</comment>
<comment type="similarity">
    <text evidence="2">Belongs to the Gfo/Idh/MocA family. Glycosyl hydrolase 109 subfamily.</text>
</comment>
<dbReference type="Pfam" id="PF21252">
    <property type="entry name" value="Glyco_hydro_109_C"/>
    <property type="match status" value="1"/>
</dbReference>
<gene>
    <name evidence="8" type="ORF">S03H2_36982</name>
</gene>
<evidence type="ECO:0000313" key="8">
    <source>
        <dbReference type="EMBL" id="GAH60018.1"/>
    </source>
</evidence>
<dbReference type="Pfam" id="PF01408">
    <property type="entry name" value="GFO_IDH_MocA"/>
    <property type="match status" value="1"/>
</dbReference>
<comment type="caution">
    <text evidence="8">The sequence shown here is derived from an EMBL/GenBank/DDBJ whole genome shotgun (WGS) entry which is preliminary data.</text>
</comment>
<dbReference type="PANTHER" id="PTHR43818">
    <property type="entry name" value="BCDNA.GH03377"/>
    <property type="match status" value="1"/>
</dbReference>
<evidence type="ECO:0000256" key="1">
    <source>
        <dbReference type="ARBA" id="ARBA00001911"/>
    </source>
</evidence>